<gene>
    <name evidence="1" type="ORF">PR048_016532</name>
</gene>
<reference evidence="1 2" key="1">
    <citation type="submission" date="2023-02" db="EMBL/GenBank/DDBJ databases">
        <title>LHISI_Scaffold_Assembly.</title>
        <authorList>
            <person name="Stuart O.P."/>
            <person name="Cleave R."/>
            <person name="Magrath M.J.L."/>
            <person name="Mikheyev A.S."/>
        </authorList>
    </citation>
    <scope>NUCLEOTIDE SEQUENCE [LARGE SCALE GENOMIC DNA]</scope>
    <source>
        <strain evidence="1">Daus_M_001</strain>
        <tissue evidence="1">Leg muscle</tissue>
    </source>
</reference>
<name>A0ABQ9HK05_9NEOP</name>
<accession>A0ABQ9HK05</accession>
<organism evidence="1 2">
    <name type="scientific">Dryococelus australis</name>
    <dbReference type="NCBI Taxonomy" id="614101"/>
    <lineage>
        <taxon>Eukaryota</taxon>
        <taxon>Metazoa</taxon>
        <taxon>Ecdysozoa</taxon>
        <taxon>Arthropoda</taxon>
        <taxon>Hexapoda</taxon>
        <taxon>Insecta</taxon>
        <taxon>Pterygota</taxon>
        <taxon>Neoptera</taxon>
        <taxon>Polyneoptera</taxon>
        <taxon>Phasmatodea</taxon>
        <taxon>Verophasmatodea</taxon>
        <taxon>Anareolatae</taxon>
        <taxon>Phasmatidae</taxon>
        <taxon>Eurycanthinae</taxon>
        <taxon>Dryococelus</taxon>
    </lineage>
</organism>
<dbReference type="EMBL" id="JARBHB010000005">
    <property type="protein sequence ID" value="KAJ8884674.1"/>
    <property type="molecule type" value="Genomic_DNA"/>
</dbReference>
<comment type="caution">
    <text evidence="1">The sequence shown here is derived from an EMBL/GenBank/DDBJ whole genome shotgun (WGS) entry which is preliminary data.</text>
</comment>
<evidence type="ECO:0000313" key="2">
    <source>
        <dbReference type="Proteomes" id="UP001159363"/>
    </source>
</evidence>
<keyword evidence="2" id="KW-1185">Reference proteome</keyword>
<dbReference type="Proteomes" id="UP001159363">
    <property type="component" value="Chromosome 4"/>
</dbReference>
<sequence>MVTKVTWPSMIKIRIGEKRCRQADNKGEMGNIHRRRDFLFILELVGITHINHPFAHPAIADSYITGTRKSTNVIVADKDTAALNIYLASHKTIDHTYQTCGLGQQHFENAVMSAWKQPEVVPARGNVSECFVRAGKQSCRNKYITSYKIPDQNGAWSPYVTAAEAEKL</sequence>
<evidence type="ECO:0000313" key="1">
    <source>
        <dbReference type="EMBL" id="KAJ8884674.1"/>
    </source>
</evidence>
<protein>
    <submittedName>
        <fullName evidence="1">Uncharacterized protein</fullName>
    </submittedName>
</protein>
<proteinExistence type="predicted"/>